<keyword evidence="1" id="KW-0175">Coiled coil</keyword>
<feature type="compositionally biased region" description="Acidic residues" evidence="2">
    <location>
        <begin position="227"/>
        <end position="240"/>
    </location>
</feature>
<dbReference type="GO" id="GO:0005739">
    <property type="term" value="C:mitochondrion"/>
    <property type="evidence" value="ECO:0007669"/>
    <property type="project" value="TreeGrafter"/>
</dbReference>
<evidence type="ECO:0000256" key="1">
    <source>
        <dbReference type="SAM" id="Coils"/>
    </source>
</evidence>
<dbReference type="InterPro" id="IPR048422">
    <property type="entry name" value="NOA1/YqeH-like_C"/>
</dbReference>
<sequence>MVSNDAWTRNYGLLCDFHLGRHEMEQDDAISSSPLVMASCCSSPLPRSPCLRYLAFARCLFATSSANERRRSLSRWKHREARRQQRQKPANWWLSPSEASRLVPSADQKLEQESRYVHPEKGRWEIEGPVRGLHQARLCAQIRSGHVPSRSQKVYNTPRGVMIDEADRGSAPGEVIKVESGKYKMKTRLIYCQRCFVLQQYHRLPDPKQEEDRLRRREIDEGPPVAEEGDEEGELEEEDSIQVEPLQELTADELAEVGLADVSHIASSSWWWWRMVRYPGRPLWGYYRMKGGYQWQQEEEIVAKVVKSIRKGSSRESPPAPHLGFPSLSSAKSRPAFCALFQKLPKCIPPVNQGPALAEVLSADSLVLMLKNLQASLAGFSPPHSNWQVMFVINKIDGIPFYEKRRSIRYASARVLTERNWLRGVGRTHATILVIRQAEVDIHSREGEHWKSTFVNRWLRHIGYTHLGTVNYKRGTGGITRSPVPGTTMQFVTFGLPRKFRLVDSPGIPSKAQLTSFLDDPKDLYDLSLCRQHPVRPVTHTIKPGRSLIIGGGLARIDHKGASTQGMYLSIWLGEDLCKLNKITLHVIDTKKADDFLARKKGAFMYPPHSPDAQLPPLTKHNVEVYAPNPHTAMDDISIAGLGWITVYGYGHEELTVWVPEGVKVFRRPAMLPYTIRQKGVSEFHPRARGRGQKIAKEKFKEVRDKNQRDRWRSEAAAREASFISSSESAPYRDVPFVEEATVRPPDPRIVAVCYGRLNGQHTDEMSRAEERSRMQTRRQSRGRGSRQMLIQNFITSEVRISVRNQQRPWISHSWAAVHSADYAGSPWRPSSPPQSTEKDVTGEVRRGAPAGLAGLVDLQVFRLRRENDHYRQLSRENMDRVEHLERELRRAQRRSLGRTSQVTLSSLRVRWRLLRDRSEKDGSPQGHSSSMPLEARVLELEDIIKKQDQELQRMSELLAANMRTSRGKPSSSDDLQERVDALKGELSNAQSRAEEAEERATQWELLEKSVSRVLARLTACVGGGLVAIAPRKHRSFQEGAEFVYVCVSLADVNVFTEPDDAEPLLSFSKASMKVAAPFTSPLAAYRFRWSSSCLRGYLRAPFTANFNSSGVPMLAVSPSSSCGAGTLGRPRSGYACSNR</sequence>
<feature type="compositionally biased region" description="Basic and acidic residues" evidence="2">
    <location>
        <begin position="207"/>
        <end position="220"/>
    </location>
</feature>
<dbReference type="Pfam" id="PF21516">
    <property type="entry name" value="YqeH-like_C"/>
    <property type="match status" value="1"/>
</dbReference>
<feature type="compositionally biased region" description="Basic and acidic residues" evidence="2">
    <location>
        <begin position="764"/>
        <end position="774"/>
    </location>
</feature>
<dbReference type="Gene3D" id="3.40.50.300">
    <property type="entry name" value="P-loop containing nucleotide triphosphate hydrolases"/>
    <property type="match status" value="1"/>
</dbReference>
<feature type="region of interest" description="Disordered" evidence="2">
    <location>
        <begin position="207"/>
        <end position="240"/>
    </location>
</feature>
<gene>
    <name evidence="4" type="primary">NOA1</name>
    <name evidence="4" type="ORF">FOZ60_015754</name>
</gene>
<evidence type="ECO:0000256" key="2">
    <source>
        <dbReference type="SAM" id="MobiDB-lite"/>
    </source>
</evidence>
<feature type="coiled-coil region" evidence="1">
    <location>
        <begin position="938"/>
        <end position="1007"/>
    </location>
</feature>
<dbReference type="Proteomes" id="UP000541610">
    <property type="component" value="Unassembled WGS sequence"/>
</dbReference>
<dbReference type="OrthoDB" id="1696305at2759"/>
<protein>
    <submittedName>
        <fullName evidence="4">Nitric oxide associated protein 1</fullName>
    </submittedName>
</protein>
<comment type="caution">
    <text evidence="4">The sequence shown here is derived from an EMBL/GenBank/DDBJ whole genome shotgun (WGS) entry which is preliminary data.</text>
</comment>
<organism evidence="4 5">
    <name type="scientific">Perkinsus olseni</name>
    <name type="common">Perkinsus atlanticus</name>
    <dbReference type="NCBI Taxonomy" id="32597"/>
    <lineage>
        <taxon>Eukaryota</taxon>
        <taxon>Sar</taxon>
        <taxon>Alveolata</taxon>
        <taxon>Perkinsozoa</taxon>
        <taxon>Perkinsea</taxon>
        <taxon>Perkinsida</taxon>
        <taxon>Perkinsidae</taxon>
        <taxon>Perkinsus</taxon>
    </lineage>
</organism>
<evidence type="ECO:0000259" key="3">
    <source>
        <dbReference type="Pfam" id="PF21516"/>
    </source>
</evidence>
<dbReference type="InterPro" id="IPR050896">
    <property type="entry name" value="Mito_lipid_metab_GTPase"/>
</dbReference>
<evidence type="ECO:0000313" key="5">
    <source>
        <dbReference type="Proteomes" id="UP000541610"/>
    </source>
</evidence>
<dbReference type="AlphaFoldDB" id="A0A7J6P5I4"/>
<feature type="domain" description="NOA1/YqeH-like C-terminal" evidence="3">
    <location>
        <begin position="581"/>
        <end position="670"/>
    </location>
</feature>
<dbReference type="EMBL" id="JABANP010000080">
    <property type="protein sequence ID" value="KAF4691348.1"/>
    <property type="molecule type" value="Genomic_DNA"/>
</dbReference>
<dbReference type="PANTHER" id="PTHR46434">
    <property type="entry name" value="GENETIC INTERACTOR OF PROHIBITINS 3, MITOCHONDRIAL"/>
    <property type="match status" value="1"/>
</dbReference>
<feature type="region of interest" description="Disordered" evidence="2">
    <location>
        <begin position="764"/>
        <end position="787"/>
    </location>
</feature>
<dbReference type="PANTHER" id="PTHR46434:SF1">
    <property type="entry name" value="GENETIC INTERACTOR OF PROHIBITINS 3, MITOCHONDRIAL"/>
    <property type="match status" value="1"/>
</dbReference>
<name>A0A7J6P5I4_PEROL</name>
<accession>A0A7J6P5I4</accession>
<feature type="compositionally biased region" description="Basic residues" evidence="2">
    <location>
        <begin position="775"/>
        <end position="785"/>
    </location>
</feature>
<proteinExistence type="predicted"/>
<evidence type="ECO:0000313" key="4">
    <source>
        <dbReference type="EMBL" id="KAF4691348.1"/>
    </source>
</evidence>
<dbReference type="InterPro" id="IPR027417">
    <property type="entry name" value="P-loop_NTPase"/>
</dbReference>
<reference evidence="4 5" key="1">
    <citation type="submission" date="2020-04" db="EMBL/GenBank/DDBJ databases">
        <title>Perkinsus olseni comparative genomics.</title>
        <authorList>
            <person name="Bogema D.R."/>
        </authorList>
    </citation>
    <scope>NUCLEOTIDE SEQUENCE [LARGE SCALE GENOMIC DNA]</scope>
    <source>
        <strain evidence="4">00978-12</strain>
    </source>
</reference>